<dbReference type="RefSeq" id="WP_057790640.1">
    <property type="nucleotide sequence ID" value="NZ_LAXJ01000003.1"/>
</dbReference>
<dbReference type="PANTHER" id="PTHR38600:SF2">
    <property type="entry name" value="SLL0088 PROTEIN"/>
    <property type="match status" value="1"/>
</dbReference>
<dbReference type="PATRIC" id="fig|1641875.4.peg.2866"/>
<dbReference type="SMART" id="SM00418">
    <property type="entry name" value="HTH_ARSR"/>
    <property type="match status" value="1"/>
</dbReference>
<dbReference type="InterPro" id="IPR036390">
    <property type="entry name" value="WH_DNA-bd_sf"/>
</dbReference>
<protein>
    <submittedName>
        <fullName evidence="2">ArsR family transcriptional regulator</fullName>
    </submittedName>
</protein>
<dbReference type="NCBIfam" id="NF033788">
    <property type="entry name" value="HTH_metalloreg"/>
    <property type="match status" value="1"/>
</dbReference>
<dbReference type="Proteomes" id="UP000051295">
    <property type="component" value="Unassembled WGS sequence"/>
</dbReference>
<evidence type="ECO:0000259" key="1">
    <source>
        <dbReference type="PROSITE" id="PS50987"/>
    </source>
</evidence>
<feature type="domain" description="HTH arsR-type" evidence="1">
    <location>
        <begin position="1"/>
        <end position="91"/>
    </location>
</feature>
<dbReference type="PANTHER" id="PTHR38600">
    <property type="entry name" value="TRANSCRIPTIONAL REGULATORY PROTEIN"/>
    <property type="match status" value="1"/>
</dbReference>
<dbReference type="SUPFAM" id="SSF46785">
    <property type="entry name" value="Winged helix' DNA-binding domain"/>
    <property type="match status" value="1"/>
</dbReference>
<gene>
    <name evidence="2" type="ORF">XM53_04275</name>
</gene>
<proteinExistence type="predicted"/>
<dbReference type="AlphaFoldDB" id="A0A0T5NYA9"/>
<evidence type="ECO:0000313" key="2">
    <source>
        <dbReference type="EMBL" id="KRS13792.1"/>
    </source>
</evidence>
<sequence length="107" mass="11961">MTNLTDTFAALSDPTRLAVVERLMAEGELPAGRLVKQSDISAPAMSRHLKVLRQAGLVEQRTQGTSRLYSVRPEALKSISDWTLDHRAFWQASMDRLATHLALQDED</sequence>
<dbReference type="PROSITE" id="PS50987">
    <property type="entry name" value="HTH_ARSR_2"/>
    <property type="match status" value="1"/>
</dbReference>
<dbReference type="OrthoDB" id="9790747at2"/>
<dbReference type="Gene3D" id="1.10.10.10">
    <property type="entry name" value="Winged helix-like DNA-binding domain superfamily/Winged helix DNA-binding domain"/>
    <property type="match status" value="1"/>
</dbReference>
<evidence type="ECO:0000313" key="3">
    <source>
        <dbReference type="Proteomes" id="UP000051295"/>
    </source>
</evidence>
<dbReference type="PRINTS" id="PR00778">
    <property type="entry name" value="HTHARSR"/>
</dbReference>
<dbReference type="Pfam" id="PF12840">
    <property type="entry name" value="HTH_20"/>
    <property type="match status" value="1"/>
</dbReference>
<dbReference type="InterPro" id="IPR011991">
    <property type="entry name" value="ArsR-like_HTH"/>
</dbReference>
<dbReference type="CDD" id="cd00090">
    <property type="entry name" value="HTH_ARSR"/>
    <property type="match status" value="1"/>
</dbReference>
<dbReference type="InterPro" id="IPR001845">
    <property type="entry name" value="HTH_ArsR_DNA-bd_dom"/>
</dbReference>
<dbReference type="STRING" id="1641875.XM53_04275"/>
<organism evidence="2 3">
    <name type="scientific">Roseovarius atlanticus</name>
    <dbReference type="NCBI Taxonomy" id="1641875"/>
    <lineage>
        <taxon>Bacteria</taxon>
        <taxon>Pseudomonadati</taxon>
        <taxon>Pseudomonadota</taxon>
        <taxon>Alphaproteobacteria</taxon>
        <taxon>Rhodobacterales</taxon>
        <taxon>Roseobacteraceae</taxon>
        <taxon>Roseovarius</taxon>
    </lineage>
</organism>
<accession>A0A0T5NYA9</accession>
<name>A0A0T5NYA9_9RHOB</name>
<keyword evidence="3" id="KW-1185">Reference proteome</keyword>
<dbReference type="GO" id="GO:0003700">
    <property type="term" value="F:DNA-binding transcription factor activity"/>
    <property type="evidence" value="ECO:0007669"/>
    <property type="project" value="InterPro"/>
</dbReference>
<comment type="caution">
    <text evidence="2">The sequence shown here is derived from an EMBL/GenBank/DDBJ whole genome shotgun (WGS) entry which is preliminary data.</text>
</comment>
<dbReference type="EMBL" id="LAXJ01000003">
    <property type="protein sequence ID" value="KRS13792.1"/>
    <property type="molecule type" value="Genomic_DNA"/>
</dbReference>
<dbReference type="InterPro" id="IPR036388">
    <property type="entry name" value="WH-like_DNA-bd_sf"/>
</dbReference>
<reference evidence="2 3" key="1">
    <citation type="submission" date="2015-04" db="EMBL/GenBank/DDBJ databases">
        <title>The draft genome sequence of Roseovarius sp.R12b.</title>
        <authorList>
            <person name="Li G."/>
            <person name="Lai Q."/>
            <person name="Shao Z."/>
            <person name="Yan P."/>
        </authorList>
    </citation>
    <scope>NUCLEOTIDE SEQUENCE [LARGE SCALE GENOMIC DNA]</scope>
    <source>
        <strain evidence="2 3">R12B</strain>
    </source>
</reference>